<keyword evidence="7" id="KW-1185">Reference proteome</keyword>
<evidence type="ECO:0000259" key="5">
    <source>
        <dbReference type="PROSITE" id="PS50865"/>
    </source>
</evidence>
<organism evidence="6 7">
    <name type="scientific">Mycena sanguinolenta</name>
    <dbReference type="NCBI Taxonomy" id="230812"/>
    <lineage>
        <taxon>Eukaryota</taxon>
        <taxon>Fungi</taxon>
        <taxon>Dikarya</taxon>
        <taxon>Basidiomycota</taxon>
        <taxon>Agaricomycotina</taxon>
        <taxon>Agaricomycetes</taxon>
        <taxon>Agaricomycetidae</taxon>
        <taxon>Agaricales</taxon>
        <taxon>Marasmiineae</taxon>
        <taxon>Mycenaceae</taxon>
        <taxon>Mycena</taxon>
    </lineage>
</organism>
<name>A0A8H6YMI3_9AGAR</name>
<dbReference type="Gene3D" id="6.10.140.2220">
    <property type="match status" value="1"/>
</dbReference>
<comment type="caution">
    <text evidence="6">The sequence shown here is derived from an EMBL/GenBank/DDBJ whole genome shotgun (WGS) entry which is preliminary data.</text>
</comment>
<protein>
    <submittedName>
        <fullName evidence="6">MYND-type domain-containing protein</fullName>
    </submittedName>
</protein>
<feature type="domain" description="MYND-type" evidence="5">
    <location>
        <begin position="104"/>
        <end position="140"/>
    </location>
</feature>
<dbReference type="PROSITE" id="PS50865">
    <property type="entry name" value="ZF_MYND_2"/>
    <property type="match status" value="1"/>
</dbReference>
<proteinExistence type="predicted"/>
<dbReference type="OrthoDB" id="341421at2759"/>
<dbReference type="EMBL" id="JACAZH010000008">
    <property type="protein sequence ID" value="KAF7361426.1"/>
    <property type="molecule type" value="Genomic_DNA"/>
</dbReference>
<evidence type="ECO:0000256" key="3">
    <source>
        <dbReference type="ARBA" id="ARBA00022833"/>
    </source>
</evidence>
<evidence type="ECO:0000256" key="2">
    <source>
        <dbReference type="ARBA" id="ARBA00022771"/>
    </source>
</evidence>
<evidence type="ECO:0000313" key="6">
    <source>
        <dbReference type="EMBL" id="KAF7361426.1"/>
    </source>
</evidence>
<dbReference type="AlphaFoldDB" id="A0A8H6YMI3"/>
<dbReference type="PROSITE" id="PS01360">
    <property type="entry name" value="ZF_MYND_1"/>
    <property type="match status" value="1"/>
</dbReference>
<evidence type="ECO:0000256" key="1">
    <source>
        <dbReference type="ARBA" id="ARBA00022723"/>
    </source>
</evidence>
<dbReference type="Proteomes" id="UP000623467">
    <property type="component" value="Unassembled WGS sequence"/>
</dbReference>
<evidence type="ECO:0000256" key="4">
    <source>
        <dbReference type="PROSITE-ProRule" id="PRU00134"/>
    </source>
</evidence>
<keyword evidence="2 4" id="KW-0863">Zinc-finger</keyword>
<evidence type="ECO:0000313" key="7">
    <source>
        <dbReference type="Proteomes" id="UP000623467"/>
    </source>
</evidence>
<gene>
    <name evidence="6" type="ORF">MSAN_01175700</name>
</gene>
<dbReference type="GO" id="GO:0008270">
    <property type="term" value="F:zinc ion binding"/>
    <property type="evidence" value="ECO:0007669"/>
    <property type="project" value="UniProtKB-KW"/>
</dbReference>
<keyword evidence="1" id="KW-0479">Metal-binding</keyword>
<dbReference type="Pfam" id="PF01753">
    <property type="entry name" value="zf-MYND"/>
    <property type="match status" value="1"/>
</dbReference>
<sequence>MTEPPILIVVFEHNLEEALSPGSFEWISSYVSGSADHSTMFNVTATVQEQQLLLRLLNQNKKRLVSSYRPKRAITESSFTLSFLLPVGPLGTQEMAKYNTNNGCSVCGEPAKQKCSRCSTVRYCDAVCQKEDWNGHRSLCNNLQGAKWQNLPFTASNRFGRNVYGVGFNKYDTVEDLRKRVDCMKASDEFTPPPNTHGTTAFIVKIQINSASAKGPAHMLFKGDPSKDGTIFLIYDQRRTVQVTVLREFSEAASFDAVRDVLQAKGERGLKGFFWAIRTGEWSLDICLDRFPEWQKW</sequence>
<keyword evidence="3" id="KW-0862">Zinc</keyword>
<dbReference type="InterPro" id="IPR002893">
    <property type="entry name" value="Znf_MYND"/>
</dbReference>
<accession>A0A8H6YMI3</accession>
<dbReference type="SUPFAM" id="SSF144232">
    <property type="entry name" value="HIT/MYND zinc finger-like"/>
    <property type="match status" value="1"/>
</dbReference>
<reference evidence="6" key="1">
    <citation type="submission" date="2020-05" db="EMBL/GenBank/DDBJ databases">
        <title>Mycena genomes resolve the evolution of fungal bioluminescence.</title>
        <authorList>
            <person name="Tsai I.J."/>
        </authorList>
    </citation>
    <scope>NUCLEOTIDE SEQUENCE</scope>
    <source>
        <strain evidence="6">160909Yilan</strain>
    </source>
</reference>